<evidence type="ECO:0000313" key="2">
    <source>
        <dbReference type="EMBL" id="KAA8629544.1"/>
    </source>
</evidence>
<reference evidence="2 3" key="1">
    <citation type="submission" date="2017-07" db="EMBL/GenBank/DDBJ databases">
        <title>Genome sequence of the Sordaria macrospora wild type strain R19027.</title>
        <authorList>
            <person name="Nowrousian M."/>
            <person name="Teichert I."/>
            <person name="Kueck U."/>
        </authorList>
    </citation>
    <scope>NUCLEOTIDE SEQUENCE [LARGE SCALE GENOMIC DNA]</scope>
    <source>
        <strain evidence="2 3">R19027</strain>
        <tissue evidence="2">Mycelium</tissue>
    </source>
</reference>
<accession>A0A8S8ZG32</accession>
<feature type="domain" description="N-acetyltransferase" evidence="1">
    <location>
        <begin position="79"/>
        <end position="229"/>
    </location>
</feature>
<sequence>MPAILDDPSAGTIHRVSGAEPFPDPAHPSFPDTIVPRHVTLRDRTTVATVVPFASRHQVPDSLLHYLHDQFNNEIEGGDTYPMMDPMEFDKFADYWLQNFAGIMLLGEIKRPEDIVDNQNWPTDCLGTFYIKPNYPGRSSHICNAGFIVTDTSRNRGVGRLMGETYLDWAPKLGYTYSVFNLVYETNVASVKIWDGLGFKRIGRVKGAGNLKSYPDQLVDAIIFGRDLGDADGNEELAS</sequence>
<dbReference type="InterPro" id="IPR052742">
    <property type="entry name" value="Mito_N-acetyltransferase"/>
</dbReference>
<dbReference type="AlphaFoldDB" id="A0A8S8ZG32"/>
<dbReference type="Proteomes" id="UP000433876">
    <property type="component" value="Unassembled WGS sequence"/>
</dbReference>
<evidence type="ECO:0000313" key="3">
    <source>
        <dbReference type="Proteomes" id="UP000433876"/>
    </source>
</evidence>
<dbReference type="PANTHER" id="PTHR43138:SF2">
    <property type="entry name" value="PROTEIN SPT10"/>
    <property type="match status" value="1"/>
</dbReference>
<dbReference type="PANTHER" id="PTHR43138">
    <property type="entry name" value="ACETYLTRANSFERASE, GNAT FAMILY"/>
    <property type="match status" value="1"/>
</dbReference>
<organism evidence="2 3">
    <name type="scientific">Sordaria macrospora</name>
    <dbReference type="NCBI Taxonomy" id="5147"/>
    <lineage>
        <taxon>Eukaryota</taxon>
        <taxon>Fungi</taxon>
        <taxon>Dikarya</taxon>
        <taxon>Ascomycota</taxon>
        <taxon>Pezizomycotina</taxon>
        <taxon>Sordariomycetes</taxon>
        <taxon>Sordariomycetidae</taxon>
        <taxon>Sordariales</taxon>
        <taxon>Sordariaceae</taxon>
        <taxon>Sordaria</taxon>
    </lineage>
</organism>
<dbReference type="EMBL" id="NMPR01000132">
    <property type="protein sequence ID" value="KAA8629544.1"/>
    <property type="molecule type" value="Genomic_DNA"/>
</dbReference>
<dbReference type="InterPro" id="IPR000182">
    <property type="entry name" value="GNAT_dom"/>
</dbReference>
<dbReference type="GO" id="GO:0016747">
    <property type="term" value="F:acyltransferase activity, transferring groups other than amino-acyl groups"/>
    <property type="evidence" value="ECO:0007669"/>
    <property type="project" value="InterPro"/>
</dbReference>
<dbReference type="Gene3D" id="3.40.630.30">
    <property type="match status" value="1"/>
</dbReference>
<comment type="caution">
    <text evidence="2">The sequence shown here is derived from an EMBL/GenBank/DDBJ whole genome shotgun (WGS) entry which is preliminary data.</text>
</comment>
<evidence type="ECO:0000259" key="1">
    <source>
        <dbReference type="PROSITE" id="PS51186"/>
    </source>
</evidence>
<dbReference type="Pfam" id="PF00583">
    <property type="entry name" value="Acetyltransf_1"/>
    <property type="match status" value="1"/>
</dbReference>
<name>A0A8S8ZG32_SORMA</name>
<dbReference type="PROSITE" id="PS51186">
    <property type="entry name" value="GNAT"/>
    <property type="match status" value="1"/>
</dbReference>
<protein>
    <recommendedName>
        <fullName evidence="1">N-acetyltransferase domain-containing protein</fullName>
    </recommendedName>
</protein>
<dbReference type="VEuPathDB" id="FungiDB:SMAC_06064"/>
<dbReference type="InterPro" id="IPR016181">
    <property type="entry name" value="Acyl_CoA_acyltransferase"/>
</dbReference>
<dbReference type="GO" id="GO:0005634">
    <property type="term" value="C:nucleus"/>
    <property type="evidence" value="ECO:0007669"/>
    <property type="project" value="TreeGrafter"/>
</dbReference>
<proteinExistence type="predicted"/>
<gene>
    <name evidence="2" type="ORF">SMACR_06064</name>
</gene>
<dbReference type="SUPFAM" id="SSF55729">
    <property type="entry name" value="Acyl-CoA N-acyltransferases (Nat)"/>
    <property type="match status" value="1"/>
</dbReference>